<dbReference type="PANTHER" id="PTHR43785">
    <property type="entry name" value="GAMMA-GLUTAMYLPUTRESCINE SYNTHETASE"/>
    <property type="match status" value="1"/>
</dbReference>
<evidence type="ECO:0000259" key="8">
    <source>
        <dbReference type="PROSITE" id="PS51987"/>
    </source>
</evidence>
<feature type="region of interest" description="Disordered" evidence="6">
    <location>
        <begin position="366"/>
        <end position="386"/>
    </location>
</feature>
<dbReference type="Pfam" id="PF00120">
    <property type="entry name" value="Gln-synt_C"/>
    <property type="match status" value="1"/>
</dbReference>
<feature type="domain" description="GS catalytic" evidence="8">
    <location>
        <begin position="112"/>
        <end position="447"/>
    </location>
</feature>
<dbReference type="InterPro" id="IPR008147">
    <property type="entry name" value="Gln_synt_N"/>
</dbReference>
<dbReference type="InterPro" id="IPR036651">
    <property type="entry name" value="Gln_synt_N_sf"/>
</dbReference>
<dbReference type="NCBIfam" id="NF045547">
    <property type="entry name" value="GGputSyn"/>
    <property type="match status" value="1"/>
</dbReference>
<evidence type="ECO:0000259" key="7">
    <source>
        <dbReference type="PROSITE" id="PS51986"/>
    </source>
</evidence>
<keyword evidence="2" id="KW-0547">Nucleotide-binding</keyword>
<dbReference type="Gene3D" id="3.30.590.10">
    <property type="entry name" value="Glutamine synthetase/guanido kinase, catalytic domain"/>
    <property type="match status" value="1"/>
</dbReference>
<dbReference type="PROSITE" id="PS51987">
    <property type="entry name" value="GS_CATALYTIC"/>
    <property type="match status" value="1"/>
</dbReference>
<dbReference type="GO" id="GO:0004356">
    <property type="term" value="F:glutamine synthetase activity"/>
    <property type="evidence" value="ECO:0007669"/>
    <property type="project" value="InterPro"/>
</dbReference>
<keyword evidence="10" id="KW-1185">Reference proteome</keyword>
<evidence type="ECO:0000256" key="2">
    <source>
        <dbReference type="ARBA" id="ARBA00022741"/>
    </source>
</evidence>
<dbReference type="Gene3D" id="3.10.20.70">
    <property type="entry name" value="Glutamine synthetase, N-terminal domain"/>
    <property type="match status" value="1"/>
</dbReference>
<name>A0A9R1CN89_9EURY</name>
<keyword evidence="1" id="KW-0436">Ligase</keyword>
<dbReference type="InterPro" id="IPR014746">
    <property type="entry name" value="Gln_synth/guanido_kin_cat_dom"/>
</dbReference>
<dbReference type="InterPro" id="IPR008146">
    <property type="entry name" value="Gln_synth_cat_dom"/>
</dbReference>
<comment type="similarity">
    <text evidence="4 5">Belongs to the glutamine synthetase family.</text>
</comment>
<dbReference type="Proteomes" id="UP001139494">
    <property type="component" value="Unassembled WGS sequence"/>
</dbReference>
<evidence type="ECO:0000256" key="6">
    <source>
        <dbReference type="SAM" id="MobiDB-lite"/>
    </source>
</evidence>
<sequence>MSTQSDVIEACKAEDIELVRLLHSGYAGMVRGRTKDADDIEDVLEGGTNMAKVVQGFTPFNTPTEGGRFGASGEIRLIPDPDTFQKLPYAESTAVMLCDKLTVDGKRWDADPRTVLGDFIDDLEYTPMTAYESEYFLVEETEDGYEPFDTTQCYTADGMQSAHEIILDTIRALKAQGMNLDVYYSEGGFGQQELVIDPGTGLQAPDNHVLYRQTAKAIAAEHGVKASFLPKPFQNDFGSGCHMNVSLWDGDRNAFYDSEGGGSYDITDTCRHFIGGLLEHAKGLVALTAPSVISYKRLQPHSWSGAFTAWGYDNREGFVRVPSTQWEDPESTARIELKAADNTANPYLSLLGILAAGKDGIDREIEPGEPVDGDPGALTQQERDRRDIERLPETLGEALEELESDEVLVEKLGETLVEGYVAEKRTEWNNSKSTVSEWDIETYGPQF</sequence>
<feature type="domain" description="GS beta-grasp" evidence="7">
    <location>
        <begin position="14"/>
        <end position="105"/>
    </location>
</feature>
<evidence type="ECO:0000313" key="10">
    <source>
        <dbReference type="Proteomes" id="UP001139494"/>
    </source>
</evidence>
<dbReference type="Pfam" id="PF16952">
    <property type="entry name" value="Gln-synt_N_2"/>
    <property type="match status" value="1"/>
</dbReference>
<dbReference type="PANTHER" id="PTHR43785:SF12">
    <property type="entry name" value="TYPE-1 GLUTAMINE SYNTHETASE 2"/>
    <property type="match status" value="1"/>
</dbReference>
<comment type="caution">
    <text evidence="9">The sequence shown here is derived from an EMBL/GenBank/DDBJ whole genome shotgun (WGS) entry which is preliminary data.</text>
</comment>
<evidence type="ECO:0000313" key="9">
    <source>
        <dbReference type="EMBL" id="MCQ4331894.1"/>
    </source>
</evidence>
<reference evidence="9" key="1">
    <citation type="journal article" date="2023" name="Front. Microbiol.">
        <title>Genomic-based phylogenetic and metabolic analyses of the genus Natronomonas, and description of Natronomonas aquatica sp. nov.</title>
        <authorList>
            <person name="Garcia-Roldan A."/>
            <person name="Duran-Viseras A."/>
            <person name="de la Haba R.R."/>
            <person name="Corral P."/>
            <person name="Sanchez-Porro C."/>
            <person name="Ventosa A."/>
        </authorList>
    </citation>
    <scope>NUCLEOTIDE SEQUENCE</scope>
    <source>
        <strain evidence="9">F2-12</strain>
    </source>
</reference>
<dbReference type="GO" id="GO:0005524">
    <property type="term" value="F:ATP binding"/>
    <property type="evidence" value="ECO:0007669"/>
    <property type="project" value="UniProtKB-KW"/>
</dbReference>
<dbReference type="GO" id="GO:0006542">
    <property type="term" value="P:glutamine biosynthetic process"/>
    <property type="evidence" value="ECO:0007669"/>
    <property type="project" value="InterPro"/>
</dbReference>
<evidence type="ECO:0000256" key="5">
    <source>
        <dbReference type="RuleBase" id="RU000384"/>
    </source>
</evidence>
<dbReference type="RefSeq" id="WP_256027685.1">
    <property type="nucleotide sequence ID" value="NZ_JAHLKM010000001.1"/>
</dbReference>
<dbReference type="EMBL" id="JAHLKM010000001">
    <property type="protein sequence ID" value="MCQ4331894.1"/>
    <property type="molecule type" value="Genomic_DNA"/>
</dbReference>
<dbReference type="PROSITE" id="PS51986">
    <property type="entry name" value="GS_BETA_GRASP"/>
    <property type="match status" value="1"/>
</dbReference>
<accession>A0A9R1CN89</accession>
<proteinExistence type="inferred from homology"/>
<evidence type="ECO:0000256" key="4">
    <source>
        <dbReference type="PROSITE-ProRule" id="PRU01330"/>
    </source>
</evidence>
<dbReference type="SUPFAM" id="SSF54368">
    <property type="entry name" value="Glutamine synthetase, N-terminal domain"/>
    <property type="match status" value="1"/>
</dbReference>
<gene>
    <name evidence="9" type="ORF">KM295_00025</name>
</gene>
<evidence type="ECO:0000256" key="3">
    <source>
        <dbReference type="ARBA" id="ARBA00022840"/>
    </source>
</evidence>
<dbReference type="SMART" id="SM01230">
    <property type="entry name" value="Gln-synt_C"/>
    <property type="match status" value="1"/>
</dbReference>
<evidence type="ECO:0000256" key="1">
    <source>
        <dbReference type="ARBA" id="ARBA00022598"/>
    </source>
</evidence>
<dbReference type="InterPro" id="IPR054669">
    <property type="entry name" value="GGputSyn"/>
</dbReference>
<protein>
    <submittedName>
        <fullName evidence="9">Glutamine synthetase family protein</fullName>
    </submittedName>
</protein>
<keyword evidence="3" id="KW-0067">ATP-binding</keyword>
<dbReference type="SUPFAM" id="SSF55931">
    <property type="entry name" value="Glutamine synthetase/guanido kinase"/>
    <property type="match status" value="1"/>
</dbReference>
<organism evidence="9 10">
    <name type="scientific">Natronomonas aquatica</name>
    <dbReference type="NCBI Taxonomy" id="2841590"/>
    <lineage>
        <taxon>Archaea</taxon>
        <taxon>Methanobacteriati</taxon>
        <taxon>Methanobacteriota</taxon>
        <taxon>Stenosarchaea group</taxon>
        <taxon>Halobacteria</taxon>
        <taxon>Halobacteriales</taxon>
        <taxon>Natronomonadaceae</taxon>
        <taxon>Natronomonas</taxon>
    </lineage>
</organism>
<dbReference type="AlphaFoldDB" id="A0A9R1CN89"/>